<organism evidence="8 9">
    <name type="scientific">Berkelbacteria bacterium GW2011_GWA1_39_10</name>
    <dbReference type="NCBI Taxonomy" id="1618332"/>
    <lineage>
        <taxon>Bacteria</taxon>
        <taxon>Candidatus Berkelbacteria</taxon>
    </lineage>
</organism>
<name>A0A0G0PNH8_9BACT</name>
<dbReference type="NCBIfam" id="TIGR00043">
    <property type="entry name" value="rRNA maturation RNase YbeY"/>
    <property type="match status" value="1"/>
</dbReference>
<dbReference type="Gene3D" id="3.40.390.30">
    <property type="entry name" value="Metalloproteases ('zincins'), catalytic domain"/>
    <property type="match status" value="1"/>
</dbReference>
<evidence type="ECO:0000256" key="1">
    <source>
        <dbReference type="ARBA" id="ARBA00001947"/>
    </source>
</evidence>
<proteinExistence type="inferred from homology"/>
<dbReference type="GO" id="GO:0006364">
    <property type="term" value="P:rRNA processing"/>
    <property type="evidence" value="ECO:0007669"/>
    <property type="project" value="InterPro"/>
</dbReference>
<evidence type="ECO:0000256" key="4">
    <source>
        <dbReference type="ARBA" id="ARBA00022723"/>
    </source>
</evidence>
<dbReference type="InterPro" id="IPR002036">
    <property type="entry name" value="YbeY"/>
</dbReference>
<dbReference type="SUPFAM" id="SSF55486">
    <property type="entry name" value="Metalloproteases ('zincins'), catalytic domain"/>
    <property type="match status" value="1"/>
</dbReference>
<evidence type="ECO:0000313" key="9">
    <source>
        <dbReference type="Proteomes" id="UP000033862"/>
    </source>
</evidence>
<keyword evidence="6" id="KW-0378">Hydrolase</keyword>
<keyword evidence="3" id="KW-0540">Nuclease</keyword>
<keyword evidence="5" id="KW-0255">Endonuclease</keyword>
<dbReference type="Proteomes" id="UP000033862">
    <property type="component" value="Unassembled WGS sequence"/>
</dbReference>
<evidence type="ECO:0000256" key="7">
    <source>
        <dbReference type="ARBA" id="ARBA00022833"/>
    </source>
</evidence>
<reference evidence="8 9" key="1">
    <citation type="journal article" date="2015" name="Nature">
        <title>rRNA introns, odd ribosomes, and small enigmatic genomes across a large radiation of phyla.</title>
        <authorList>
            <person name="Brown C.T."/>
            <person name="Hug L.A."/>
            <person name="Thomas B.C."/>
            <person name="Sharon I."/>
            <person name="Castelle C.J."/>
            <person name="Singh A."/>
            <person name="Wilkins M.J."/>
            <person name="Williams K.H."/>
            <person name="Banfield J.F."/>
        </authorList>
    </citation>
    <scope>NUCLEOTIDE SEQUENCE [LARGE SCALE GENOMIC DNA]</scope>
</reference>
<dbReference type="AlphaFoldDB" id="A0A0G0PNH8"/>
<keyword evidence="4" id="KW-0479">Metal-binding</keyword>
<dbReference type="InterPro" id="IPR023091">
    <property type="entry name" value="MetalPrtase_cat_dom_sf_prd"/>
</dbReference>
<evidence type="ECO:0000256" key="5">
    <source>
        <dbReference type="ARBA" id="ARBA00022759"/>
    </source>
</evidence>
<dbReference type="GO" id="GO:0004519">
    <property type="term" value="F:endonuclease activity"/>
    <property type="evidence" value="ECO:0007669"/>
    <property type="project" value="UniProtKB-KW"/>
</dbReference>
<dbReference type="PATRIC" id="fig|1618332.3.peg.172"/>
<dbReference type="EMBL" id="LBVS01000003">
    <property type="protein sequence ID" value="KKQ90876.1"/>
    <property type="molecule type" value="Genomic_DNA"/>
</dbReference>
<protein>
    <submittedName>
        <fullName evidence="8">Putative rRNA maturation factor</fullName>
    </submittedName>
</protein>
<dbReference type="STRING" id="1618332.UT15_C0003G0051"/>
<sequence>MAEKFLKSPKKNYPIRMKISIIDSPSNLIKVLTLKTVENFVQKKLNNTDATVSIFFISQDKIGILNKKYRQIDKPTDVLSFPIWNDLSKMPKKGKYILGDIFICLDILQENSQEKKDIEPDLINAINHSLDHLVGKHH</sequence>
<comment type="caution">
    <text evidence="8">The sequence shown here is derived from an EMBL/GenBank/DDBJ whole genome shotgun (WGS) entry which is preliminary data.</text>
</comment>
<gene>
    <name evidence="8" type="ORF">UT15_C0003G0051</name>
</gene>
<comment type="similarity">
    <text evidence="2">Belongs to the endoribonuclease YbeY family.</text>
</comment>
<accession>A0A0G0PNH8</accession>
<evidence type="ECO:0000256" key="6">
    <source>
        <dbReference type="ARBA" id="ARBA00022801"/>
    </source>
</evidence>
<evidence type="ECO:0000256" key="3">
    <source>
        <dbReference type="ARBA" id="ARBA00022722"/>
    </source>
</evidence>
<evidence type="ECO:0000313" key="8">
    <source>
        <dbReference type="EMBL" id="KKQ90876.1"/>
    </source>
</evidence>
<dbReference type="PANTHER" id="PTHR46986:SF1">
    <property type="entry name" value="ENDORIBONUCLEASE YBEY, CHLOROPLASTIC"/>
    <property type="match status" value="1"/>
</dbReference>
<comment type="cofactor">
    <cofactor evidence="1">
        <name>Zn(2+)</name>
        <dbReference type="ChEBI" id="CHEBI:29105"/>
    </cofactor>
</comment>
<keyword evidence="7" id="KW-0862">Zinc</keyword>
<dbReference type="Pfam" id="PF02130">
    <property type="entry name" value="YbeY"/>
    <property type="match status" value="1"/>
</dbReference>
<dbReference type="GO" id="GO:0046872">
    <property type="term" value="F:metal ion binding"/>
    <property type="evidence" value="ECO:0007669"/>
    <property type="project" value="UniProtKB-KW"/>
</dbReference>
<evidence type="ECO:0000256" key="2">
    <source>
        <dbReference type="ARBA" id="ARBA00010875"/>
    </source>
</evidence>
<dbReference type="GO" id="GO:0004222">
    <property type="term" value="F:metalloendopeptidase activity"/>
    <property type="evidence" value="ECO:0007669"/>
    <property type="project" value="InterPro"/>
</dbReference>
<dbReference type="PANTHER" id="PTHR46986">
    <property type="entry name" value="ENDORIBONUCLEASE YBEY, CHLOROPLASTIC"/>
    <property type="match status" value="1"/>
</dbReference>